<dbReference type="InterPro" id="IPR032675">
    <property type="entry name" value="LRR_dom_sf"/>
</dbReference>
<dbReference type="VEuPathDB" id="FungiDB:RhiirFUN_014008"/>
<sequence length="599" mass="70254">MSILYRDILYPIFEELQHDKKSLASCLRVNKTWCEIAVQILWRNPWEHLDYVHDEKKLLLNVIISHLSDEKRTNLNQQFSFITNSHRRPLFNYISFCRHLNLEIIEYTVHSHIKNEEIRNDILKLFINKNAKYTHLYIPSYNDYHLIPGAEHCFSEIKFLKCDGRVNDNNLALLTKVCKSIKELQIYIHKSVNNYGISKLIENQVSLFSIRLVCRYSSDASDDSMFCKTLENSLIKHANTIQYFYICGKLETQILSSFVNLKTLILNGGWFDDYSYLENASLPSLQILDANNINTKSLTNLIKNSGEKLTKLRIYNNNSGFLEVINNNIIIRTLYQHCPNLISLKLFYKEVNVLELEKLLIKCQYLNSLELFFNWNFPQVNFINWDRFFNILVISSPPSLFKFTFHYPFYKPKLESLKLFFNNWKGRHPMSLIIFTESNLAHEEKLNNLISKYKAKGVIKKFDNNFYNNDDSIESKEKSKRVVEDLKTKAEKTAILQSGGIGTQQKKNAQSEDEQFEDALTSPKLNAVSIVLRSKEEHENYNNLNNEFSKRMKEISNNEKETSSKTCDKDNVDSEDDNLNENKKHIMKSQSVREHADDE</sequence>
<organism evidence="2 3">
    <name type="scientific">Rhizophagus irregularis</name>
    <dbReference type="NCBI Taxonomy" id="588596"/>
    <lineage>
        <taxon>Eukaryota</taxon>
        <taxon>Fungi</taxon>
        <taxon>Fungi incertae sedis</taxon>
        <taxon>Mucoromycota</taxon>
        <taxon>Glomeromycotina</taxon>
        <taxon>Glomeromycetes</taxon>
        <taxon>Glomerales</taxon>
        <taxon>Glomeraceae</taxon>
        <taxon>Rhizophagus</taxon>
    </lineage>
</organism>
<name>A0A2I1GRK6_9GLOM</name>
<dbReference type="VEuPathDB" id="FungiDB:RhiirA1_533815"/>
<dbReference type="SUPFAM" id="SSF52047">
    <property type="entry name" value="RNI-like"/>
    <property type="match status" value="1"/>
</dbReference>
<proteinExistence type="predicted"/>
<evidence type="ECO:0008006" key="4">
    <source>
        <dbReference type="Google" id="ProtNLM"/>
    </source>
</evidence>
<gene>
    <name evidence="2" type="ORF">RhiirA4_545114</name>
</gene>
<dbReference type="VEuPathDB" id="FungiDB:RhiirA1_456596"/>
<feature type="region of interest" description="Disordered" evidence="1">
    <location>
        <begin position="497"/>
        <end position="520"/>
    </location>
</feature>
<dbReference type="VEuPathDB" id="FungiDB:FUN_015990"/>
<accession>A0A2I1GRK6</accession>
<dbReference type="EMBL" id="LLXI01000711">
    <property type="protein sequence ID" value="PKY49174.1"/>
    <property type="molecule type" value="Genomic_DNA"/>
</dbReference>
<dbReference type="Gene3D" id="3.80.10.10">
    <property type="entry name" value="Ribonuclease Inhibitor"/>
    <property type="match status" value="1"/>
</dbReference>
<reference evidence="2 3" key="1">
    <citation type="submission" date="2015-10" db="EMBL/GenBank/DDBJ databases">
        <title>Genome analyses suggest a sexual origin of heterokaryosis in a supposedly ancient asexual fungus.</title>
        <authorList>
            <person name="Ropars J."/>
            <person name="Sedzielewska K."/>
            <person name="Noel J."/>
            <person name="Charron P."/>
            <person name="Farinelli L."/>
            <person name="Marton T."/>
            <person name="Kruger M."/>
            <person name="Pelin A."/>
            <person name="Brachmann A."/>
            <person name="Corradi N."/>
        </authorList>
    </citation>
    <scope>NUCLEOTIDE SEQUENCE [LARGE SCALE GENOMIC DNA]</scope>
    <source>
        <strain evidence="2 3">A4</strain>
    </source>
</reference>
<evidence type="ECO:0000313" key="3">
    <source>
        <dbReference type="Proteomes" id="UP000234323"/>
    </source>
</evidence>
<evidence type="ECO:0000256" key="1">
    <source>
        <dbReference type="SAM" id="MobiDB-lite"/>
    </source>
</evidence>
<evidence type="ECO:0000313" key="2">
    <source>
        <dbReference type="EMBL" id="PKY49174.1"/>
    </source>
</evidence>
<feature type="region of interest" description="Disordered" evidence="1">
    <location>
        <begin position="543"/>
        <end position="599"/>
    </location>
</feature>
<dbReference type="Proteomes" id="UP000234323">
    <property type="component" value="Unassembled WGS sequence"/>
</dbReference>
<feature type="compositionally biased region" description="Basic and acidic residues" evidence="1">
    <location>
        <begin position="548"/>
        <end position="572"/>
    </location>
</feature>
<protein>
    <recommendedName>
        <fullName evidence="4">F-box domain-containing protein</fullName>
    </recommendedName>
</protein>
<dbReference type="AlphaFoldDB" id="A0A2I1GRK6"/>
<keyword evidence="3" id="KW-1185">Reference proteome</keyword>
<comment type="caution">
    <text evidence="2">The sequence shown here is derived from an EMBL/GenBank/DDBJ whole genome shotgun (WGS) entry which is preliminary data.</text>
</comment>